<dbReference type="HOGENOM" id="CLU_2414060_0_0_1"/>
<reference evidence="2" key="2">
    <citation type="submission" date="2015-01" db="EMBL/GenBank/DDBJ databases">
        <title>Evolutionary Origins and Diversification of the Mycorrhizal Mutualists.</title>
        <authorList>
            <consortium name="DOE Joint Genome Institute"/>
            <consortium name="Mycorrhizal Genomics Consortium"/>
            <person name="Kohler A."/>
            <person name="Kuo A."/>
            <person name="Nagy L.G."/>
            <person name="Floudas D."/>
            <person name="Copeland A."/>
            <person name="Barry K.W."/>
            <person name="Cichocki N."/>
            <person name="Veneault-Fourrey C."/>
            <person name="LaButti K."/>
            <person name="Lindquist E.A."/>
            <person name="Lipzen A."/>
            <person name="Lundell T."/>
            <person name="Morin E."/>
            <person name="Murat C."/>
            <person name="Riley R."/>
            <person name="Ohm R."/>
            <person name="Sun H."/>
            <person name="Tunlid A."/>
            <person name="Henrissat B."/>
            <person name="Grigoriev I.V."/>
            <person name="Hibbett D.S."/>
            <person name="Martin F."/>
        </authorList>
    </citation>
    <scope>NUCLEOTIDE SEQUENCE [LARGE SCALE GENOMIC DNA]</scope>
    <source>
        <strain evidence="2">F 1598</strain>
    </source>
</reference>
<accession>A0A0C3GIM2</accession>
<dbReference type="EMBL" id="KN832971">
    <property type="protein sequence ID" value="KIM91479.1"/>
    <property type="molecule type" value="Genomic_DNA"/>
</dbReference>
<organism evidence="1 2">
    <name type="scientific">Piloderma croceum (strain F 1598)</name>
    <dbReference type="NCBI Taxonomy" id="765440"/>
    <lineage>
        <taxon>Eukaryota</taxon>
        <taxon>Fungi</taxon>
        <taxon>Dikarya</taxon>
        <taxon>Basidiomycota</taxon>
        <taxon>Agaricomycotina</taxon>
        <taxon>Agaricomycetes</taxon>
        <taxon>Agaricomycetidae</taxon>
        <taxon>Atheliales</taxon>
        <taxon>Atheliaceae</taxon>
        <taxon>Piloderma</taxon>
    </lineage>
</organism>
<dbReference type="AlphaFoldDB" id="A0A0C3GIM2"/>
<sequence length="92" mass="10126">MQVWDTSKARFTLASSYLHKSCALKDPIIITSHAWIVDVAARRFLGKLPSIVSIHRFAASKTSIAFTTEDRGSMIFIMHLPPNMLAGPDPAA</sequence>
<reference evidence="1 2" key="1">
    <citation type="submission" date="2014-04" db="EMBL/GenBank/DDBJ databases">
        <authorList>
            <consortium name="DOE Joint Genome Institute"/>
            <person name="Kuo A."/>
            <person name="Tarkka M."/>
            <person name="Buscot F."/>
            <person name="Kohler A."/>
            <person name="Nagy L.G."/>
            <person name="Floudas D."/>
            <person name="Copeland A."/>
            <person name="Barry K.W."/>
            <person name="Cichocki N."/>
            <person name="Veneault-Fourrey C."/>
            <person name="LaButti K."/>
            <person name="Lindquist E.A."/>
            <person name="Lipzen A."/>
            <person name="Lundell T."/>
            <person name="Morin E."/>
            <person name="Murat C."/>
            <person name="Sun H."/>
            <person name="Tunlid A."/>
            <person name="Henrissat B."/>
            <person name="Grigoriev I.V."/>
            <person name="Hibbett D.S."/>
            <person name="Martin F."/>
            <person name="Nordberg H.P."/>
            <person name="Cantor M.N."/>
            <person name="Hua S.X."/>
        </authorList>
    </citation>
    <scope>NUCLEOTIDE SEQUENCE [LARGE SCALE GENOMIC DNA]</scope>
    <source>
        <strain evidence="1 2">F 1598</strain>
    </source>
</reference>
<evidence type="ECO:0000313" key="1">
    <source>
        <dbReference type="EMBL" id="KIM91479.1"/>
    </source>
</evidence>
<proteinExistence type="predicted"/>
<name>A0A0C3GIM2_PILCF</name>
<dbReference type="InParanoid" id="A0A0C3GIM2"/>
<evidence type="ECO:0000313" key="2">
    <source>
        <dbReference type="Proteomes" id="UP000054166"/>
    </source>
</evidence>
<gene>
    <name evidence="1" type="ORF">PILCRDRAFT_130708</name>
</gene>
<protein>
    <submittedName>
        <fullName evidence="1">Uncharacterized protein</fullName>
    </submittedName>
</protein>
<keyword evidence="2" id="KW-1185">Reference proteome</keyword>
<dbReference type="Proteomes" id="UP000054166">
    <property type="component" value="Unassembled WGS sequence"/>
</dbReference>